<keyword evidence="1" id="KW-1133">Transmembrane helix</keyword>
<sequence>MARAQIVVWVVLVSLILLVAELLEQVRFPAAQMIVAMLAGAALALFGKVPAPLPNTVATGVQAMLGVMMGSYLQIELLAKVGWQLAPVAAVAVVSLGVSVVAALLFTRFTGVDLPTATLGLLAGGSAAMVSAADDAGADARAVAFMQYLRVAVVAATAPAIALVLRDDHLGSGGDSSIGDAIDKALPHWALVGRGDQVAGLSIAIVLAIAGSWLGKRLRLPTPTLMGPMLATAVLTSLGLTHGFAPTNLLRDVLFVLIGFEIGARFSRPVIVEMARLIPAVLGAIVALCGVVAAIGFAVAARTGLEWSDVYLATTPGGINAVLGVAESMNADATLIASVQSLRLFLMVLALPIILAVLRSRRRAE</sequence>
<dbReference type="Proteomes" id="UP000323876">
    <property type="component" value="Unassembled WGS sequence"/>
</dbReference>
<feature type="transmembrane region" description="Helical" evidence="1">
    <location>
        <begin position="85"/>
        <end position="106"/>
    </location>
</feature>
<accession>A0A5N0EL29</accession>
<dbReference type="Pfam" id="PF05145">
    <property type="entry name" value="AbrB"/>
    <property type="match status" value="1"/>
</dbReference>
<dbReference type="OrthoDB" id="5188485at2"/>
<dbReference type="InterPro" id="IPR007820">
    <property type="entry name" value="AbrB_fam"/>
</dbReference>
<comment type="caution">
    <text evidence="2">The sequence shown here is derived from an EMBL/GenBank/DDBJ whole genome shotgun (WGS) entry which is preliminary data.</text>
</comment>
<dbReference type="EMBL" id="VXLC01000003">
    <property type="protein sequence ID" value="KAA8889459.1"/>
    <property type="molecule type" value="Genomic_DNA"/>
</dbReference>
<evidence type="ECO:0000313" key="2">
    <source>
        <dbReference type="EMBL" id="KAA8889459.1"/>
    </source>
</evidence>
<keyword evidence="1" id="KW-0472">Membrane</keyword>
<evidence type="ECO:0000313" key="3">
    <source>
        <dbReference type="Proteomes" id="UP000323876"/>
    </source>
</evidence>
<dbReference type="RefSeq" id="WP_150401732.1">
    <property type="nucleotide sequence ID" value="NZ_VXLC01000003.1"/>
</dbReference>
<dbReference type="AlphaFoldDB" id="A0A5N0EL29"/>
<dbReference type="PIRSF" id="PIRSF038991">
    <property type="entry name" value="Protein_AbrB"/>
    <property type="match status" value="1"/>
</dbReference>
<dbReference type="PANTHER" id="PTHR38457:SF1">
    <property type="entry name" value="REGULATOR ABRB-RELATED"/>
    <property type="match status" value="1"/>
</dbReference>
<feature type="transmembrane region" description="Helical" evidence="1">
    <location>
        <begin position="6"/>
        <end position="23"/>
    </location>
</feature>
<gene>
    <name evidence="2" type="ORF">F3087_11080</name>
</gene>
<feature type="transmembrane region" description="Helical" evidence="1">
    <location>
        <begin position="278"/>
        <end position="301"/>
    </location>
</feature>
<reference evidence="2 3" key="1">
    <citation type="submission" date="2019-09" db="EMBL/GenBank/DDBJ databases">
        <authorList>
            <person name="Wang X."/>
        </authorList>
    </citation>
    <scope>NUCLEOTIDE SEQUENCE [LARGE SCALE GENOMIC DNA]</scope>
    <source>
        <strain evidence="2 3">CICC 11023</strain>
    </source>
</reference>
<feature type="transmembrane region" description="Helical" evidence="1">
    <location>
        <begin position="112"/>
        <end position="133"/>
    </location>
</feature>
<proteinExistence type="predicted"/>
<keyword evidence="1" id="KW-0812">Transmembrane</keyword>
<dbReference type="NCBIfam" id="TIGR03082">
    <property type="entry name" value="Gneg_AbrB_dup"/>
    <property type="match status" value="2"/>
</dbReference>
<feature type="transmembrane region" description="Helical" evidence="1">
    <location>
        <begin position="226"/>
        <end position="243"/>
    </location>
</feature>
<dbReference type="GO" id="GO:0016020">
    <property type="term" value="C:membrane"/>
    <property type="evidence" value="ECO:0007669"/>
    <property type="project" value="InterPro"/>
</dbReference>
<evidence type="ECO:0000256" key="1">
    <source>
        <dbReference type="SAM" id="Phobius"/>
    </source>
</evidence>
<feature type="transmembrane region" description="Helical" evidence="1">
    <location>
        <begin position="53"/>
        <end position="73"/>
    </location>
</feature>
<dbReference type="InterPro" id="IPR017516">
    <property type="entry name" value="AbrB_dup"/>
</dbReference>
<keyword evidence="3" id="KW-1185">Reference proteome</keyword>
<name>A0A5N0EL29_9NOCA</name>
<organism evidence="2 3">
    <name type="scientific">Nocardia colli</name>
    <dbReference type="NCBI Taxonomy" id="2545717"/>
    <lineage>
        <taxon>Bacteria</taxon>
        <taxon>Bacillati</taxon>
        <taxon>Actinomycetota</taxon>
        <taxon>Actinomycetes</taxon>
        <taxon>Mycobacteriales</taxon>
        <taxon>Nocardiaceae</taxon>
        <taxon>Nocardia</taxon>
    </lineage>
</organism>
<protein>
    <submittedName>
        <fullName evidence="2">AbrB family transcriptional regulator</fullName>
    </submittedName>
</protein>
<feature type="transmembrane region" description="Helical" evidence="1">
    <location>
        <begin position="335"/>
        <end position="358"/>
    </location>
</feature>
<dbReference type="GO" id="GO:0010468">
    <property type="term" value="P:regulation of gene expression"/>
    <property type="evidence" value="ECO:0007669"/>
    <property type="project" value="InterPro"/>
</dbReference>
<feature type="transmembrane region" description="Helical" evidence="1">
    <location>
        <begin position="197"/>
        <end position="214"/>
    </location>
</feature>
<feature type="transmembrane region" description="Helical" evidence="1">
    <location>
        <begin position="145"/>
        <end position="165"/>
    </location>
</feature>
<dbReference type="PANTHER" id="PTHR38457">
    <property type="entry name" value="REGULATOR ABRB-RELATED"/>
    <property type="match status" value="1"/>
</dbReference>
<feature type="transmembrane region" description="Helical" evidence="1">
    <location>
        <begin position="30"/>
        <end position="47"/>
    </location>
</feature>